<dbReference type="RefSeq" id="XP_008206576.1">
    <property type="nucleotide sequence ID" value="XM_008208354.3"/>
</dbReference>
<sequence>MEYSFRTNCSIENYANIKNIGLDFGEVEVGVTKIKSIKIVNQSSNKQSYVVQKDSLSNPLDCVFNALEYTWTLMPCESYVCDISYRPILPNRKCTDYFFVTDTSNCCYKIVVQGSSLGSQVTSSATRLIMVCENMQCRKQKCFKLTNHAKVGAKFMFDIDIAQCPFKINELSGVIKASSSKCFTVSFEPTGAGIFKYRLSCLVLHQTPLILELYGSLPCSPGQDYIKAFNSKIEMIEELDISDNFTNYLRDTTGVVKSNPPAISLSWNFMDFGQMQTGSENYVKRTPQTVCLTNHNIFNLLVIWEKDVSKTFSIQPQEAKVRSNQSIIFEIRFDPAEENTFYSRELIARTFRLPCCETSFNDIEAIQTSTVPDYVSLRLIGHTYSYGLNDCIPQYEIPETVIMPACIPATPVYTTFMIKNFCQQPLMFCFVPPDTSHYSIKPMMGLIGHKQEHQVIAVQLFPEAESDRAYVERWAVRLNGNPEYEIYIDLQGFAEQASLVFGDVNTVTLDPVHIGCRHTQSIPVRNPTRHCVRFEYSSSDFPKELSVQEISGIIHPNETVLHDWTFAPDRLGDSNFEISCRLRTDMSSRSTAVKVDVTGKCAEGSLIAIPEELNFGERAYKEVCESEFKMFNFSPVTINFSLICRPSKPLEIMNEPENDIEISPICGSISPGRGEKIKIVLTPTQPGFYELNIQYYVRSHLTADTVIPLIEPQNLCTLHCMCYLPTIQVQDLLYRAETNKQVSKVSLWKSLCIDDFNIALTNLLPYQETSVEMTIPFVDLNENEKFLIKLLVKNTKPIKSTLSLKQQSTCLCNDQKRKSRPRTKSTSKNGCLYCVHDHSCSIFPTKMTLSPGETGILTIDISSDTLQPSGIFWDLKIGEERYINWNIKLENQIILSGNYLNFKQINLKRLYMRYQTAWIYNDKECEASYTVDIKNLVMMNKKHYGIIFTCLNPQGILKKYERQPIIFGFCPNRFGIFKTTVLIKVNDIASILNIEAESTCTAREIDIEHDNCPLSDTFTTPEIEVYFNHNCVIASPISTHGKLIKLVMVHNHHPQDVLQYTWKNCEIPELVKINVNPTCGLIQPQTLLTFMIEIDVGSYECCLDIDLFCDFINVSERRLAEKKKSEEEKMLCQLKNEFTITDKGILLPKKPIFEETKKPSTFCKTLTLKIHTYDSESADDRVELHYQLKNTPNEEIARKLTTSNKSISANAANMSTHIFESMIWDIINSSSFSKTLKENLNNVHDLKYSQLPVDIGRRKNQAERTELVPPKRHVQDVLHTMICMVVHEEFNFDTAHFSHPTDIRQISYQKTYMEEHHHHRRHSKKMFMNKSMQ</sequence>
<dbReference type="GeneID" id="100678188"/>
<proteinExistence type="predicted"/>
<dbReference type="EnsemblMetazoa" id="XM_008208354">
    <property type="protein sequence ID" value="XP_008206576"/>
    <property type="gene ID" value="LOC100678188"/>
</dbReference>
<dbReference type="InterPro" id="IPR056305">
    <property type="entry name" value="Ig_CFAP65_10th"/>
</dbReference>
<dbReference type="PANTHER" id="PTHR46127">
    <property type="entry name" value="CILIA- AND FLAGELLA-ASSOCIATED PROTEIN 65"/>
    <property type="match status" value="1"/>
</dbReference>
<dbReference type="Pfam" id="PF24291">
    <property type="entry name" value="Ig_CFAP65"/>
    <property type="match status" value="1"/>
</dbReference>
<dbReference type="Proteomes" id="UP000002358">
    <property type="component" value="Unassembled WGS sequence"/>
</dbReference>
<keyword evidence="4" id="KW-1185">Reference proteome</keyword>
<dbReference type="SMR" id="A0A7M7H531"/>
<dbReference type="InterPro" id="IPR058536">
    <property type="entry name" value="Ig_CFAP65_4th"/>
</dbReference>
<evidence type="ECO:0000313" key="3">
    <source>
        <dbReference type="EnsemblMetazoa" id="XP_008206576"/>
    </source>
</evidence>
<dbReference type="KEGG" id="nvi:100678188"/>
<dbReference type="Pfam" id="PF24507">
    <property type="entry name" value="Ig_CFAP65_4th"/>
    <property type="match status" value="1"/>
</dbReference>
<accession>A0A7M7H531</accession>
<protein>
    <submittedName>
        <fullName evidence="3">Uncharacterized protein</fullName>
    </submittedName>
</protein>
<name>A0A7M7H531_NASVI</name>
<feature type="domain" description="CFAP65 fourth Ig-like" evidence="2">
    <location>
        <begin position="136"/>
        <end position="216"/>
    </location>
</feature>
<reference evidence="3" key="1">
    <citation type="submission" date="2021-01" db="UniProtKB">
        <authorList>
            <consortium name="EnsemblMetazoa"/>
        </authorList>
    </citation>
    <scope>IDENTIFICATION</scope>
</reference>
<evidence type="ECO:0000313" key="4">
    <source>
        <dbReference type="Proteomes" id="UP000002358"/>
    </source>
</evidence>
<evidence type="ECO:0000259" key="2">
    <source>
        <dbReference type="Pfam" id="PF24507"/>
    </source>
</evidence>
<feature type="domain" description="CFAP65 tenth Ig-like" evidence="1">
    <location>
        <begin position="899"/>
        <end position="989"/>
    </location>
</feature>
<organism evidence="3 4">
    <name type="scientific">Nasonia vitripennis</name>
    <name type="common">Parasitic wasp</name>
    <dbReference type="NCBI Taxonomy" id="7425"/>
    <lineage>
        <taxon>Eukaryota</taxon>
        <taxon>Metazoa</taxon>
        <taxon>Ecdysozoa</taxon>
        <taxon>Arthropoda</taxon>
        <taxon>Hexapoda</taxon>
        <taxon>Insecta</taxon>
        <taxon>Pterygota</taxon>
        <taxon>Neoptera</taxon>
        <taxon>Endopterygota</taxon>
        <taxon>Hymenoptera</taxon>
        <taxon>Apocrita</taxon>
        <taxon>Proctotrupomorpha</taxon>
        <taxon>Chalcidoidea</taxon>
        <taxon>Pteromalidae</taxon>
        <taxon>Pteromalinae</taxon>
        <taxon>Nasonia</taxon>
    </lineage>
</organism>
<evidence type="ECO:0000259" key="1">
    <source>
        <dbReference type="Pfam" id="PF24291"/>
    </source>
</evidence>
<dbReference type="Gene3D" id="2.60.40.10">
    <property type="entry name" value="Immunoglobulins"/>
    <property type="match status" value="5"/>
</dbReference>
<dbReference type="InParanoid" id="A0A7M7H531"/>
<dbReference type="PANTHER" id="PTHR46127:SF1">
    <property type="entry name" value="CILIA- AND FLAGELLA-ASSOCIATED PROTEIN 65"/>
    <property type="match status" value="1"/>
</dbReference>
<dbReference type="InterPro" id="IPR013783">
    <property type="entry name" value="Ig-like_fold"/>
</dbReference>
<dbReference type="InterPro" id="IPR052614">
    <property type="entry name" value="CFAP65"/>
</dbReference>
<dbReference type="OrthoDB" id="415597at2759"/>